<dbReference type="Gene3D" id="1.20.1070.10">
    <property type="entry name" value="Rhodopsin 7-helix transmembrane proteins"/>
    <property type="match status" value="1"/>
</dbReference>
<gene>
    <name evidence="14" type="ORF">WR25_13156</name>
</gene>
<feature type="compositionally biased region" description="Basic residues" evidence="11">
    <location>
        <begin position="750"/>
        <end position="763"/>
    </location>
</feature>
<proteinExistence type="predicted"/>
<feature type="compositionally biased region" description="Polar residues" evidence="11">
    <location>
        <begin position="778"/>
        <end position="802"/>
    </location>
</feature>
<feature type="region of interest" description="Disordered" evidence="11">
    <location>
        <begin position="734"/>
        <end position="815"/>
    </location>
</feature>
<dbReference type="GO" id="GO:0007189">
    <property type="term" value="P:adenylate cyclase-activating G protein-coupled receptor signaling pathway"/>
    <property type="evidence" value="ECO:0007669"/>
    <property type="project" value="TreeGrafter"/>
</dbReference>
<evidence type="ECO:0000256" key="8">
    <source>
        <dbReference type="ARBA" id="ARBA00023136"/>
    </source>
</evidence>
<feature type="transmembrane region" description="Helical" evidence="12">
    <location>
        <begin position="546"/>
        <end position="571"/>
    </location>
</feature>
<dbReference type="PRINTS" id="PR00373">
    <property type="entry name" value="GLYCHORMONER"/>
</dbReference>
<dbReference type="PANTHER" id="PTHR24372:SF74">
    <property type="entry name" value="LP13728P"/>
    <property type="match status" value="1"/>
</dbReference>
<feature type="transmembrane region" description="Helical" evidence="12">
    <location>
        <begin position="473"/>
        <end position="492"/>
    </location>
</feature>
<dbReference type="InterPro" id="IPR026906">
    <property type="entry name" value="LRR_5"/>
</dbReference>
<evidence type="ECO:0000256" key="3">
    <source>
        <dbReference type="ARBA" id="ARBA00022614"/>
    </source>
</evidence>
<evidence type="ECO:0000256" key="9">
    <source>
        <dbReference type="ARBA" id="ARBA00023170"/>
    </source>
</evidence>
<reference evidence="14 15" key="1">
    <citation type="journal article" date="2017" name="Curr. Biol.">
        <title>Genome architecture and evolution of a unichromosomal asexual nematode.</title>
        <authorList>
            <person name="Fradin H."/>
            <person name="Zegar C."/>
            <person name="Gutwein M."/>
            <person name="Lucas J."/>
            <person name="Kovtun M."/>
            <person name="Corcoran D."/>
            <person name="Baugh L.R."/>
            <person name="Kiontke K."/>
            <person name="Gunsalus K."/>
            <person name="Fitch D.H."/>
            <person name="Piano F."/>
        </authorList>
    </citation>
    <scope>NUCLEOTIDE SEQUENCE [LARGE SCALE GENOMIC DNA]</scope>
    <source>
        <strain evidence="14">PF1309</strain>
    </source>
</reference>
<keyword evidence="9" id="KW-0675">Receptor</keyword>
<dbReference type="SUPFAM" id="SSF81321">
    <property type="entry name" value="Family A G protein-coupled receptor-like"/>
    <property type="match status" value="1"/>
</dbReference>
<sequence length="908" mass="103837">MFKLSTLKRKAYANRYRLVFEQENMDHLSRYYSFDSENRLGRKEMKVWAGHRVRVEVRNPGRFREYSGRRLGTLHLAIIDGLQVLRKRRKEDWKLRAKKKKEGDGSPQALHNQIIFQTGIERIEAPIFENYIYIEEIEIFDLPRLTYVNENAISHLKSLRKFSIRRCTKLTEADGTFLVNTKKIQSLILRNNGLDSMPYLKMTNNNTFRDVEVDLSGNHIEFIASKHVVDVRAKTLKLSNNRIKRIDSNAFNGSSFVNLLINDNKDLESLKENTFNNIKNLYYLNLSNTAITSLPINGLKKLKGLYLENVPTLKKLPSVLNFTDLSVTHLTYPHHCCLFKYVDTVDFDESGVSHTSKVKEKGQRKCDDIIVNRKQIRKQKPTTQTTKKDDLQVFFNMMESKPFSQTSENNSEIQHLDDDEDLPPFTRDQIGVSKCNNSRYEKVKNFANILCTPSFGPLNPCENIVGYPFLQKAIWGAWILAIVGNVLVWIVLGLAYEKRMRLHYLYMVNMSLADMCVGVYLAILAIEDYRTAEEYYRFAVAWQTGFGCNIAGFLAVFGTFLSIISMFLIAFEMSYNARQAFYGKRLSQFAGVGLIVGAWIFSLVMACLPLMGVSSYSETSICLPLRVKNYFDRSFIIFGLLFNLIAFIAMVGCYAFIIYMLKIDYQTTSLNSTPRGSNCSSIRSRSSFESNRKGSSPRVSFQDEQIPLNSPPISPTRKFISSAMKRVSVVPEVSDVSEHSSESHHEHVPRQKKKMRFSLHRFGSRSPKTDERHPTPIPNSGQDSGRGSLASSVDTYTSQDRSSQNHRDSHRISVDESQPHIIFPYSQPPEEYMNTCSLPSSSGTIAIPHSSRRSSTFHLSPPTIIAETPPPRRFSLNLGKNYHRDSIPLLIVSDYGQDEHHDTQITTT</sequence>
<dbReference type="Proteomes" id="UP000218231">
    <property type="component" value="Unassembled WGS sequence"/>
</dbReference>
<evidence type="ECO:0000313" key="15">
    <source>
        <dbReference type="Proteomes" id="UP000218231"/>
    </source>
</evidence>
<keyword evidence="7" id="KW-0297">G-protein coupled receptor</keyword>
<evidence type="ECO:0000256" key="6">
    <source>
        <dbReference type="ARBA" id="ARBA00022989"/>
    </source>
</evidence>
<dbReference type="InterPro" id="IPR002131">
    <property type="entry name" value="Gphrmn_rcpt_fam"/>
</dbReference>
<evidence type="ECO:0000259" key="13">
    <source>
        <dbReference type="PROSITE" id="PS50262"/>
    </source>
</evidence>
<comment type="subcellular location">
    <subcellularLocation>
        <location evidence="1">Cell membrane</location>
        <topology evidence="1">Multi-pass membrane protein</topology>
    </subcellularLocation>
</comment>
<dbReference type="SUPFAM" id="SSF52058">
    <property type="entry name" value="L domain-like"/>
    <property type="match status" value="1"/>
</dbReference>
<dbReference type="GO" id="GO:0008528">
    <property type="term" value="F:G protein-coupled peptide receptor activity"/>
    <property type="evidence" value="ECO:0007669"/>
    <property type="project" value="TreeGrafter"/>
</dbReference>
<keyword evidence="5" id="KW-0677">Repeat</keyword>
<feature type="domain" description="G-protein coupled receptors family 1 profile" evidence="13">
    <location>
        <begin position="484"/>
        <end position="662"/>
    </location>
</feature>
<feature type="region of interest" description="Disordered" evidence="11">
    <location>
        <begin position="671"/>
        <end position="715"/>
    </location>
</feature>
<name>A0A2A2LPY1_9BILA</name>
<evidence type="ECO:0000256" key="12">
    <source>
        <dbReference type="SAM" id="Phobius"/>
    </source>
</evidence>
<keyword evidence="15" id="KW-1185">Reference proteome</keyword>
<evidence type="ECO:0000256" key="4">
    <source>
        <dbReference type="ARBA" id="ARBA00022692"/>
    </source>
</evidence>
<dbReference type="GO" id="GO:0005886">
    <property type="term" value="C:plasma membrane"/>
    <property type="evidence" value="ECO:0007669"/>
    <property type="project" value="UniProtKB-SubCell"/>
</dbReference>
<dbReference type="GO" id="GO:0016500">
    <property type="term" value="F:protein-hormone receptor activity"/>
    <property type="evidence" value="ECO:0007669"/>
    <property type="project" value="InterPro"/>
</dbReference>
<organism evidence="14 15">
    <name type="scientific">Diploscapter pachys</name>
    <dbReference type="NCBI Taxonomy" id="2018661"/>
    <lineage>
        <taxon>Eukaryota</taxon>
        <taxon>Metazoa</taxon>
        <taxon>Ecdysozoa</taxon>
        <taxon>Nematoda</taxon>
        <taxon>Chromadorea</taxon>
        <taxon>Rhabditida</taxon>
        <taxon>Rhabditina</taxon>
        <taxon>Rhabditomorpha</taxon>
        <taxon>Rhabditoidea</taxon>
        <taxon>Rhabditidae</taxon>
        <taxon>Diploscapter</taxon>
    </lineage>
</organism>
<keyword evidence="8 12" id="KW-0472">Membrane</keyword>
<evidence type="ECO:0000256" key="2">
    <source>
        <dbReference type="ARBA" id="ARBA00022475"/>
    </source>
</evidence>
<dbReference type="AlphaFoldDB" id="A0A2A2LPY1"/>
<feature type="compositionally biased region" description="Low complexity" evidence="11">
    <location>
        <begin position="675"/>
        <end position="689"/>
    </location>
</feature>
<keyword evidence="3" id="KW-0433">Leucine-rich repeat</keyword>
<dbReference type="STRING" id="2018661.A0A2A2LPY1"/>
<evidence type="ECO:0000256" key="5">
    <source>
        <dbReference type="ARBA" id="ARBA00022737"/>
    </source>
</evidence>
<feature type="transmembrane region" description="Helical" evidence="12">
    <location>
        <begin position="636"/>
        <end position="661"/>
    </location>
</feature>
<dbReference type="OrthoDB" id="5981530at2759"/>
<feature type="compositionally biased region" description="Basic and acidic residues" evidence="11">
    <location>
        <begin position="736"/>
        <end position="749"/>
    </location>
</feature>
<dbReference type="PROSITE" id="PS50262">
    <property type="entry name" value="G_PROTEIN_RECEP_F1_2"/>
    <property type="match status" value="1"/>
</dbReference>
<feature type="transmembrane region" description="Helical" evidence="12">
    <location>
        <begin position="504"/>
        <end position="526"/>
    </location>
</feature>
<dbReference type="Gene3D" id="3.80.10.10">
    <property type="entry name" value="Ribonuclease Inhibitor"/>
    <property type="match status" value="1"/>
</dbReference>
<evidence type="ECO:0000256" key="10">
    <source>
        <dbReference type="ARBA" id="ARBA00023224"/>
    </source>
</evidence>
<feature type="transmembrane region" description="Helical" evidence="12">
    <location>
        <begin position="592"/>
        <end position="616"/>
    </location>
</feature>
<dbReference type="InterPro" id="IPR017452">
    <property type="entry name" value="GPCR_Rhodpsn_7TM"/>
</dbReference>
<dbReference type="EMBL" id="LIAE01006522">
    <property type="protein sequence ID" value="PAV88301.1"/>
    <property type="molecule type" value="Genomic_DNA"/>
</dbReference>
<comment type="caution">
    <text evidence="14">The sequence shown here is derived from an EMBL/GenBank/DDBJ whole genome shotgun (WGS) entry which is preliminary data.</text>
</comment>
<dbReference type="Pfam" id="PF00001">
    <property type="entry name" value="7tm_1"/>
    <property type="match status" value="1"/>
</dbReference>
<feature type="region of interest" description="Disordered" evidence="11">
    <location>
        <begin position="851"/>
        <end position="871"/>
    </location>
</feature>
<keyword evidence="4 12" id="KW-0812">Transmembrane</keyword>
<dbReference type="PANTHER" id="PTHR24372">
    <property type="entry name" value="GLYCOPROTEIN HORMONE RECEPTOR"/>
    <property type="match status" value="1"/>
</dbReference>
<dbReference type="Pfam" id="PF13306">
    <property type="entry name" value="LRR_5"/>
    <property type="match status" value="2"/>
</dbReference>
<keyword evidence="6 12" id="KW-1133">Transmembrane helix</keyword>
<accession>A0A2A2LPY1</accession>
<evidence type="ECO:0000256" key="11">
    <source>
        <dbReference type="SAM" id="MobiDB-lite"/>
    </source>
</evidence>
<feature type="compositionally biased region" description="Basic and acidic residues" evidence="11">
    <location>
        <begin position="803"/>
        <end position="815"/>
    </location>
</feature>
<keyword evidence="10" id="KW-0807">Transducer</keyword>
<evidence type="ECO:0000313" key="14">
    <source>
        <dbReference type="EMBL" id="PAV88301.1"/>
    </source>
</evidence>
<evidence type="ECO:0000256" key="7">
    <source>
        <dbReference type="ARBA" id="ARBA00023040"/>
    </source>
</evidence>
<dbReference type="GO" id="GO:0009755">
    <property type="term" value="P:hormone-mediated signaling pathway"/>
    <property type="evidence" value="ECO:0007669"/>
    <property type="project" value="TreeGrafter"/>
</dbReference>
<keyword evidence="2" id="KW-1003">Cell membrane</keyword>
<protein>
    <recommendedName>
        <fullName evidence="13">G-protein coupled receptors family 1 profile domain-containing protein</fullName>
    </recommendedName>
</protein>
<feature type="compositionally biased region" description="Polar residues" evidence="11">
    <location>
        <begin position="693"/>
        <end position="703"/>
    </location>
</feature>
<dbReference type="InterPro" id="IPR000276">
    <property type="entry name" value="GPCR_Rhodpsn"/>
</dbReference>
<dbReference type="InterPro" id="IPR032675">
    <property type="entry name" value="LRR_dom_sf"/>
</dbReference>
<evidence type="ECO:0000256" key="1">
    <source>
        <dbReference type="ARBA" id="ARBA00004651"/>
    </source>
</evidence>